<evidence type="ECO:0000313" key="3">
    <source>
        <dbReference type="EMBL" id="MCT7376353.1"/>
    </source>
</evidence>
<evidence type="ECO:0000259" key="1">
    <source>
        <dbReference type="Pfam" id="PF13362"/>
    </source>
</evidence>
<dbReference type="InterPro" id="IPR055570">
    <property type="entry name" value="DUF7146"/>
</dbReference>
<dbReference type="EMBL" id="JAOCZP010000004">
    <property type="protein sequence ID" value="MCT7376353.1"/>
    <property type="molecule type" value="Genomic_DNA"/>
</dbReference>
<evidence type="ECO:0000259" key="2">
    <source>
        <dbReference type="Pfam" id="PF23639"/>
    </source>
</evidence>
<protein>
    <submittedName>
        <fullName evidence="3">Toprim domain-containing protein</fullName>
    </submittedName>
</protein>
<evidence type="ECO:0000313" key="4">
    <source>
        <dbReference type="Proteomes" id="UP001320831"/>
    </source>
</evidence>
<dbReference type="InterPro" id="IPR006171">
    <property type="entry name" value="TOPRIM_dom"/>
</dbReference>
<accession>A0ABT2LSI7</accession>
<name>A0ABT2LSI7_9HYPH</name>
<dbReference type="RefSeq" id="WP_260904203.1">
    <property type="nucleotide sequence ID" value="NZ_JAOCZP010000004.1"/>
</dbReference>
<feature type="domain" description="DUF7146" evidence="2">
    <location>
        <begin position="121"/>
        <end position="230"/>
    </location>
</feature>
<organism evidence="3 4">
    <name type="scientific">Chelativorans salis</name>
    <dbReference type="NCBI Taxonomy" id="2978478"/>
    <lineage>
        <taxon>Bacteria</taxon>
        <taxon>Pseudomonadati</taxon>
        <taxon>Pseudomonadota</taxon>
        <taxon>Alphaproteobacteria</taxon>
        <taxon>Hyphomicrobiales</taxon>
        <taxon>Phyllobacteriaceae</taxon>
        <taxon>Chelativorans</taxon>
    </lineage>
</organism>
<sequence length="352" mass="38026">MSETAAHLARRLAQNAEAVCREYLPSGRKSGRYWIVGDVRNSPGRSMFVRLKDSPNGPAGKWTDAATGEHGDLLDVIRETCGLVEFKDVADEARRFLAFPHPELESAPRCGRKTPARTGSPLAAKRLFSMAQPISGTLAESYFRNRGITALHGAGTLRFHPRCYYRPDEHAPTETWPAVIASVTDLDGHQMGAHRTWLDPNGFSEARLGKAPIDTPRRAMGDLLGNAVRFGLAGEIMAAGEGIETMLSLRCVLPDMPMAAALSAAHLAALALPVTLRRLYIVRDDDPAGDEACDSLGARAEAEGIEALTIAPMLGDLNEDLRLRGLDALTASVRVQLAPQDVARFLNTAQLA</sequence>
<reference evidence="3 4" key="1">
    <citation type="submission" date="2022-09" db="EMBL/GenBank/DDBJ databases">
        <title>Chelativorans salina sp. nov., a novel slightly halophilic bacterium isolated from a saline lake sediment enrichment.</title>
        <authorList>
            <person name="Gao L."/>
            <person name="Fang B.-Z."/>
            <person name="Li W.-J."/>
        </authorList>
    </citation>
    <scope>NUCLEOTIDE SEQUENCE [LARGE SCALE GENOMIC DNA]</scope>
    <source>
        <strain evidence="3 4">EGI FJ00035</strain>
    </source>
</reference>
<gene>
    <name evidence="3" type="ORF">N5A92_15045</name>
</gene>
<keyword evidence="4" id="KW-1185">Reference proteome</keyword>
<dbReference type="Proteomes" id="UP001320831">
    <property type="component" value="Unassembled WGS sequence"/>
</dbReference>
<dbReference type="Pfam" id="PF23639">
    <property type="entry name" value="DUF7146"/>
    <property type="match status" value="1"/>
</dbReference>
<dbReference type="Pfam" id="PF13362">
    <property type="entry name" value="Toprim_3"/>
    <property type="match status" value="1"/>
</dbReference>
<comment type="caution">
    <text evidence="3">The sequence shown here is derived from an EMBL/GenBank/DDBJ whole genome shotgun (WGS) entry which is preliminary data.</text>
</comment>
<feature type="domain" description="Toprim" evidence="1">
    <location>
        <begin position="237"/>
        <end position="325"/>
    </location>
</feature>
<proteinExistence type="predicted"/>